<protein>
    <submittedName>
        <fullName evidence="9">Serine/threonine protein kinase</fullName>
    </submittedName>
</protein>
<evidence type="ECO:0000259" key="8">
    <source>
        <dbReference type="PROSITE" id="PS50011"/>
    </source>
</evidence>
<keyword evidence="7" id="KW-0472">Membrane</keyword>
<evidence type="ECO:0000256" key="6">
    <source>
        <dbReference type="SAM" id="MobiDB-lite"/>
    </source>
</evidence>
<dbReference type="EMBL" id="CP003364">
    <property type="protein sequence ID" value="AGA31502.1"/>
    <property type="molecule type" value="Genomic_DNA"/>
</dbReference>
<feature type="binding site" evidence="5">
    <location>
        <position position="362"/>
    </location>
    <ligand>
        <name>ATP</name>
        <dbReference type="ChEBI" id="CHEBI:30616"/>
    </ligand>
</feature>
<name>L0DR98_SINAD</name>
<keyword evidence="7" id="KW-1133">Transmembrane helix</keyword>
<keyword evidence="7" id="KW-0812">Transmembrane</keyword>
<evidence type="ECO:0000256" key="5">
    <source>
        <dbReference type="PROSITE-ProRule" id="PRU10141"/>
    </source>
</evidence>
<gene>
    <name evidence="9" type="ordered locus">Sinac_7468</name>
</gene>
<dbReference type="InterPro" id="IPR011009">
    <property type="entry name" value="Kinase-like_dom_sf"/>
</dbReference>
<dbReference type="SUPFAM" id="SSF56112">
    <property type="entry name" value="Protein kinase-like (PK-like)"/>
    <property type="match status" value="1"/>
</dbReference>
<dbReference type="CDD" id="cd14014">
    <property type="entry name" value="STKc_PknB_like"/>
    <property type="match status" value="1"/>
</dbReference>
<evidence type="ECO:0000256" key="1">
    <source>
        <dbReference type="ARBA" id="ARBA00022679"/>
    </source>
</evidence>
<feature type="transmembrane region" description="Helical" evidence="7">
    <location>
        <begin position="253"/>
        <end position="273"/>
    </location>
</feature>
<dbReference type="Gene3D" id="3.30.200.20">
    <property type="entry name" value="Phosphorylase Kinase, domain 1"/>
    <property type="match status" value="1"/>
</dbReference>
<dbReference type="RefSeq" id="WP_015250567.1">
    <property type="nucleotide sequence ID" value="NC_019892.1"/>
</dbReference>
<dbReference type="eggNOG" id="COG0515">
    <property type="taxonomic scope" value="Bacteria"/>
</dbReference>
<feature type="domain" description="Protein kinase" evidence="8">
    <location>
        <begin position="333"/>
        <end position="602"/>
    </location>
</feature>
<dbReference type="STRING" id="886293.Sinac_7468"/>
<reference evidence="9 10" key="1">
    <citation type="submission" date="2012-02" db="EMBL/GenBank/DDBJ databases">
        <title>Complete sequence of chromosome of Singulisphaera acidiphila DSM 18658.</title>
        <authorList>
            <consortium name="US DOE Joint Genome Institute (JGI-PGF)"/>
            <person name="Lucas S."/>
            <person name="Copeland A."/>
            <person name="Lapidus A."/>
            <person name="Glavina del Rio T."/>
            <person name="Dalin E."/>
            <person name="Tice H."/>
            <person name="Bruce D."/>
            <person name="Goodwin L."/>
            <person name="Pitluck S."/>
            <person name="Peters L."/>
            <person name="Ovchinnikova G."/>
            <person name="Chertkov O."/>
            <person name="Kyrpides N."/>
            <person name="Mavromatis K."/>
            <person name="Ivanova N."/>
            <person name="Brettin T."/>
            <person name="Detter J.C."/>
            <person name="Han C."/>
            <person name="Larimer F."/>
            <person name="Land M."/>
            <person name="Hauser L."/>
            <person name="Markowitz V."/>
            <person name="Cheng J.-F."/>
            <person name="Hugenholtz P."/>
            <person name="Woyke T."/>
            <person name="Wu D."/>
            <person name="Tindall B."/>
            <person name="Pomrenke H."/>
            <person name="Brambilla E."/>
            <person name="Klenk H.-P."/>
            <person name="Eisen J.A."/>
        </authorList>
    </citation>
    <scope>NUCLEOTIDE SEQUENCE [LARGE SCALE GENOMIC DNA]</scope>
    <source>
        <strain evidence="10">ATCC BAA-1392 / DSM 18658 / VKM B-2454 / MOB10</strain>
    </source>
</reference>
<evidence type="ECO:0000313" key="10">
    <source>
        <dbReference type="Proteomes" id="UP000010798"/>
    </source>
</evidence>
<keyword evidence="9" id="KW-0723">Serine/threonine-protein kinase</keyword>
<feature type="transmembrane region" description="Helical" evidence="7">
    <location>
        <begin position="230"/>
        <end position="246"/>
    </location>
</feature>
<keyword evidence="1" id="KW-0808">Transferase</keyword>
<dbReference type="PROSITE" id="PS00107">
    <property type="entry name" value="PROTEIN_KINASE_ATP"/>
    <property type="match status" value="1"/>
</dbReference>
<evidence type="ECO:0000313" key="9">
    <source>
        <dbReference type="EMBL" id="AGA31502.1"/>
    </source>
</evidence>
<proteinExistence type="predicted"/>
<dbReference type="Pfam" id="PF00069">
    <property type="entry name" value="Pkinase"/>
    <property type="match status" value="1"/>
</dbReference>
<organism evidence="9 10">
    <name type="scientific">Singulisphaera acidiphila (strain ATCC BAA-1392 / DSM 18658 / VKM B-2454 / MOB10)</name>
    <dbReference type="NCBI Taxonomy" id="886293"/>
    <lineage>
        <taxon>Bacteria</taxon>
        <taxon>Pseudomonadati</taxon>
        <taxon>Planctomycetota</taxon>
        <taxon>Planctomycetia</taxon>
        <taxon>Isosphaerales</taxon>
        <taxon>Isosphaeraceae</taxon>
        <taxon>Singulisphaera</taxon>
    </lineage>
</organism>
<dbReference type="SMART" id="SM00220">
    <property type="entry name" value="S_TKc"/>
    <property type="match status" value="1"/>
</dbReference>
<feature type="transmembrane region" description="Helical" evidence="7">
    <location>
        <begin position="190"/>
        <end position="210"/>
    </location>
</feature>
<dbReference type="InterPro" id="IPR017441">
    <property type="entry name" value="Protein_kinase_ATP_BS"/>
</dbReference>
<dbReference type="InterPro" id="IPR000719">
    <property type="entry name" value="Prot_kinase_dom"/>
</dbReference>
<evidence type="ECO:0000256" key="7">
    <source>
        <dbReference type="SAM" id="Phobius"/>
    </source>
</evidence>
<feature type="region of interest" description="Disordered" evidence="6">
    <location>
        <begin position="53"/>
        <end position="91"/>
    </location>
</feature>
<dbReference type="KEGG" id="saci:Sinac_7468"/>
<dbReference type="GO" id="GO:0004674">
    <property type="term" value="F:protein serine/threonine kinase activity"/>
    <property type="evidence" value="ECO:0007669"/>
    <property type="project" value="UniProtKB-KW"/>
</dbReference>
<dbReference type="PANTHER" id="PTHR43289">
    <property type="entry name" value="MITOGEN-ACTIVATED PROTEIN KINASE KINASE KINASE 20-RELATED"/>
    <property type="match status" value="1"/>
</dbReference>
<keyword evidence="10" id="KW-1185">Reference proteome</keyword>
<dbReference type="OrthoDB" id="6111975at2"/>
<dbReference type="Proteomes" id="UP000010798">
    <property type="component" value="Chromosome"/>
</dbReference>
<evidence type="ECO:0000256" key="2">
    <source>
        <dbReference type="ARBA" id="ARBA00022741"/>
    </source>
</evidence>
<feature type="transmembrane region" description="Helical" evidence="7">
    <location>
        <begin position="132"/>
        <end position="153"/>
    </location>
</feature>
<evidence type="ECO:0000256" key="3">
    <source>
        <dbReference type="ARBA" id="ARBA00022777"/>
    </source>
</evidence>
<accession>L0DR98</accession>
<dbReference type="PANTHER" id="PTHR43289:SF6">
    <property type="entry name" value="SERINE_THREONINE-PROTEIN KINASE NEKL-3"/>
    <property type="match status" value="1"/>
</dbReference>
<dbReference type="HOGENOM" id="CLU_034933_0_0_0"/>
<feature type="transmembrane region" description="Helical" evidence="7">
    <location>
        <begin position="293"/>
        <end position="314"/>
    </location>
</feature>
<keyword evidence="2 5" id="KW-0547">Nucleotide-binding</keyword>
<dbReference type="AlphaFoldDB" id="L0DR98"/>
<dbReference type="PROSITE" id="PS50011">
    <property type="entry name" value="PROTEIN_KINASE_DOM"/>
    <property type="match status" value="1"/>
</dbReference>
<sequence>MTPDRWRQIGDLFDASLQLAPPERDAWLRRACGQDDELRAEVDRLLAQDEQADRTAFLPLPESTPQPLDRTGDWPSRGGSSPTRELNPIDRLQPGFIDDTGGFTPKAAIVVGTGPPPVSEPRSVVRARLRELPIIYILILGMATVWRSIVIAGDDDLTIYYLDVIVIVALGGIIALLWSRWPLSLACLKTLELGMIGMLAGRLAIVQYRLMLVFSLRNDRMMAQLTMKNIVLLTSILILTYGLYVPKSWRRTSVVVGPLALLPFTILFVLAMQYPAAMGWLWEGWRGSKTHRIWLFGFDAIILLVLAVGSTFGARTISRLRRQVAEARQLGQYRLRQRIGSGGMGEVYLAEHQLLKRPCALKLIRPEEVADPNALARFEREVQLTATLSHPNTVEVFDYGRTEDGTYYYVMEYLPGLSLAELVERHGPVPPERAVYLLRQVCLALREAHGVGLIHRDVKPSNIFAARRGGMDDVAKLLDFGLVRPTPVATTPRTSQLSREGQILGTPLFMSPEQARGGLELDERSDIYSLGAVAYFLLAGRPPFDEDNEIGVIIAHARDPVIPPSQVRAGIPEDVERVVLRCLAKDPTDRYPDAESLERALGECACAGEWDQGWASRWWRGAGEAQAISTSAS</sequence>
<dbReference type="GO" id="GO:0005524">
    <property type="term" value="F:ATP binding"/>
    <property type="evidence" value="ECO:0007669"/>
    <property type="project" value="UniProtKB-UniRule"/>
</dbReference>
<evidence type="ECO:0000256" key="4">
    <source>
        <dbReference type="ARBA" id="ARBA00022840"/>
    </source>
</evidence>
<keyword evidence="4 5" id="KW-0067">ATP-binding</keyword>
<keyword evidence="3 9" id="KW-0418">Kinase</keyword>
<feature type="transmembrane region" description="Helical" evidence="7">
    <location>
        <begin position="159"/>
        <end position="178"/>
    </location>
</feature>
<dbReference type="Gene3D" id="1.10.510.10">
    <property type="entry name" value="Transferase(Phosphotransferase) domain 1"/>
    <property type="match status" value="1"/>
</dbReference>